<evidence type="ECO:0000313" key="2">
    <source>
        <dbReference type="EMBL" id="KAF5779881.1"/>
    </source>
</evidence>
<dbReference type="InParanoid" id="A0A251T653"/>
<feature type="compositionally biased region" description="Basic and acidic residues" evidence="1">
    <location>
        <begin position="30"/>
        <end position="47"/>
    </location>
</feature>
<dbReference type="Proteomes" id="UP000215914">
    <property type="component" value="Chromosome 12"/>
</dbReference>
<dbReference type="Gramene" id="mRNA:HanXRQr2_Chr12g0564661">
    <property type="protein sequence ID" value="mRNA:HanXRQr2_Chr12g0564661"/>
    <property type="gene ID" value="HanXRQr2_Chr12g0564661"/>
</dbReference>
<sequence>MDDGFKDRVDKVFGSISSSSTSWSLTDAQVQRREWRRDETQRDDDRIPVFSSSFNDDDDLDIRSSIGLDPTLDNEEEEDAYDKMAQGRENGGDRLYMKDVTDHGLYLNAHNVHVLPTSLHQDPRAAKTRLNEDDDDAAALQGSDEAMLTSEDAIVSIKPILKRRQIYDCEAAKPAKRVRFHSTCKSADAAPPPESFGLTHKTSGNGRSVPDYILNPSKYTRYTFDDESNSEAYLKLLEQISKSSEHDTVGQKSCGELPKSVVFIPRKKRGDNSEEQVKQSSTQACSTVGIAAVEVQQGEISEMQEDGVYTKARSQKPVRQYRSKMEEYDDDDIP</sequence>
<reference evidence="2 4" key="1">
    <citation type="journal article" date="2017" name="Nature">
        <title>The sunflower genome provides insights into oil metabolism, flowering and Asterid evolution.</title>
        <authorList>
            <person name="Badouin H."/>
            <person name="Gouzy J."/>
            <person name="Grassa C.J."/>
            <person name="Murat F."/>
            <person name="Staton S.E."/>
            <person name="Cottret L."/>
            <person name="Lelandais-Briere C."/>
            <person name="Owens G.L."/>
            <person name="Carrere S."/>
            <person name="Mayjonade B."/>
            <person name="Legrand L."/>
            <person name="Gill N."/>
            <person name="Kane N.C."/>
            <person name="Bowers J.E."/>
            <person name="Hubner S."/>
            <person name="Bellec A."/>
            <person name="Berard A."/>
            <person name="Berges H."/>
            <person name="Blanchet N."/>
            <person name="Boniface M.C."/>
            <person name="Brunel D."/>
            <person name="Catrice O."/>
            <person name="Chaidir N."/>
            <person name="Claudel C."/>
            <person name="Donnadieu C."/>
            <person name="Faraut T."/>
            <person name="Fievet G."/>
            <person name="Helmstetter N."/>
            <person name="King M."/>
            <person name="Knapp S.J."/>
            <person name="Lai Z."/>
            <person name="Le Paslier M.C."/>
            <person name="Lippi Y."/>
            <person name="Lorenzon L."/>
            <person name="Mandel J.R."/>
            <person name="Marage G."/>
            <person name="Marchand G."/>
            <person name="Marquand E."/>
            <person name="Bret-Mestries E."/>
            <person name="Morien E."/>
            <person name="Nambeesan S."/>
            <person name="Nguyen T."/>
            <person name="Pegot-Espagnet P."/>
            <person name="Pouilly N."/>
            <person name="Raftis F."/>
            <person name="Sallet E."/>
            <person name="Schiex T."/>
            <person name="Thomas J."/>
            <person name="Vandecasteele C."/>
            <person name="Vares D."/>
            <person name="Vear F."/>
            <person name="Vautrin S."/>
            <person name="Crespi M."/>
            <person name="Mangin B."/>
            <person name="Burke J.M."/>
            <person name="Salse J."/>
            <person name="Munos S."/>
            <person name="Vincourt P."/>
            <person name="Rieseberg L.H."/>
            <person name="Langlade N.B."/>
        </authorList>
    </citation>
    <scope>NUCLEOTIDE SEQUENCE [LARGE SCALE GENOMIC DNA]</scope>
    <source>
        <strain evidence="4">cv. SF193</strain>
        <tissue evidence="2">Leaves</tissue>
    </source>
</reference>
<evidence type="ECO:0000313" key="4">
    <source>
        <dbReference type="Proteomes" id="UP000215914"/>
    </source>
</evidence>
<evidence type="ECO:0000313" key="3">
    <source>
        <dbReference type="EMBL" id="OTG06394.1"/>
    </source>
</evidence>
<protein>
    <submittedName>
        <fullName evidence="2">Tumor suppressing sub-chromosomal transferable candidate 4</fullName>
    </submittedName>
</protein>
<dbReference type="OMA" id="RDEIPCA"/>
<gene>
    <name evidence="3" type="ORF">HannXRQ_Chr12g0384731</name>
    <name evidence="2" type="ORF">HanXRQr2_Chr12g0564661</name>
</gene>
<proteinExistence type="predicted"/>
<dbReference type="OrthoDB" id="1906282at2759"/>
<reference evidence="2" key="3">
    <citation type="submission" date="2020-06" db="EMBL/GenBank/DDBJ databases">
        <title>Helianthus annuus Genome sequencing and assembly Release 2.</title>
        <authorList>
            <person name="Gouzy J."/>
            <person name="Langlade N."/>
            <person name="Munos S."/>
        </authorList>
    </citation>
    <scope>NUCLEOTIDE SEQUENCE</scope>
    <source>
        <tissue evidence="2">Leaves</tissue>
    </source>
</reference>
<name>A0A251T653_HELAN</name>
<feature type="region of interest" description="Disordered" evidence="1">
    <location>
        <begin position="17"/>
        <end position="56"/>
    </location>
</feature>
<evidence type="ECO:0000256" key="1">
    <source>
        <dbReference type="SAM" id="MobiDB-lite"/>
    </source>
</evidence>
<feature type="compositionally biased region" description="Basic residues" evidence="1">
    <location>
        <begin position="313"/>
        <end position="322"/>
    </location>
</feature>
<dbReference type="AlphaFoldDB" id="A0A251T653"/>
<feature type="region of interest" description="Disordered" evidence="1">
    <location>
        <begin position="306"/>
        <end position="334"/>
    </location>
</feature>
<dbReference type="PANTHER" id="PTHR13445:SF5">
    <property type="entry name" value="PROTEIN TSSC4"/>
    <property type="match status" value="1"/>
</dbReference>
<feature type="region of interest" description="Disordered" evidence="1">
    <location>
        <begin position="184"/>
        <end position="209"/>
    </location>
</feature>
<dbReference type="InterPro" id="IPR029338">
    <property type="entry name" value="TSSC4"/>
</dbReference>
<organism evidence="3 4">
    <name type="scientific">Helianthus annuus</name>
    <name type="common">Common sunflower</name>
    <dbReference type="NCBI Taxonomy" id="4232"/>
    <lineage>
        <taxon>Eukaryota</taxon>
        <taxon>Viridiplantae</taxon>
        <taxon>Streptophyta</taxon>
        <taxon>Embryophyta</taxon>
        <taxon>Tracheophyta</taxon>
        <taxon>Spermatophyta</taxon>
        <taxon>Magnoliopsida</taxon>
        <taxon>eudicotyledons</taxon>
        <taxon>Gunneridae</taxon>
        <taxon>Pentapetalae</taxon>
        <taxon>asterids</taxon>
        <taxon>campanulids</taxon>
        <taxon>Asterales</taxon>
        <taxon>Asteraceae</taxon>
        <taxon>Asteroideae</taxon>
        <taxon>Heliantheae alliance</taxon>
        <taxon>Heliantheae</taxon>
        <taxon>Helianthus</taxon>
    </lineage>
</organism>
<accession>A0A251T653</accession>
<keyword evidence="4" id="KW-1185">Reference proteome</keyword>
<dbReference type="EMBL" id="MNCJ02000327">
    <property type="protein sequence ID" value="KAF5779881.1"/>
    <property type="molecule type" value="Genomic_DNA"/>
</dbReference>
<reference evidence="3" key="2">
    <citation type="submission" date="2017-02" db="EMBL/GenBank/DDBJ databases">
        <title>Sunflower complete genome.</title>
        <authorList>
            <person name="Langlade N."/>
            <person name="Munos S."/>
        </authorList>
    </citation>
    <scope>NUCLEOTIDE SEQUENCE [LARGE SCALE GENOMIC DNA]</scope>
    <source>
        <tissue evidence="3">Leaves</tissue>
    </source>
</reference>
<dbReference type="PANTHER" id="PTHR13445">
    <property type="entry name" value="TUMOR SUPPRESSING SUBTRANSFERABLE CANDIDATE 4 TSSC4"/>
    <property type="match status" value="1"/>
</dbReference>
<dbReference type="EMBL" id="CM007901">
    <property type="protein sequence ID" value="OTG06394.1"/>
    <property type="molecule type" value="Genomic_DNA"/>
</dbReference>
<dbReference type="FunCoup" id="A0A251T653">
    <property type="interactions" value="434"/>
</dbReference>